<comment type="caution">
    <text evidence="2">The sequence shown here is derived from an EMBL/GenBank/DDBJ whole genome shotgun (WGS) entry which is preliminary data.</text>
</comment>
<protein>
    <submittedName>
        <fullName evidence="2">Uncharacterized protein</fullName>
    </submittedName>
</protein>
<feature type="region of interest" description="Disordered" evidence="1">
    <location>
        <begin position="166"/>
        <end position="188"/>
    </location>
</feature>
<evidence type="ECO:0000313" key="2">
    <source>
        <dbReference type="EMBL" id="GEU56847.1"/>
    </source>
</evidence>
<proteinExistence type="predicted"/>
<feature type="compositionally biased region" description="Basic and acidic residues" evidence="1">
    <location>
        <begin position="166"/>
        <end position="176"/>
    </location>
</feature>
<evidence type="ECO:0000256" key="1">
    <source>
        <dbReference type="SAM" id="MobiDB-lite"/>
    </source>
</evidence>
<feature type="region of interest" description="Disordered" evidence="1">
    <location>
        <begin position="603"/>
        <end position="669"/>
    </location>
</feature>
<feature type="compositionally biased region" description="Basic residues" evidence="1">
    <location>
        <begin position="606"/>
        <end position="624"/>
    </location>
</feature>
<organism evidence="2">
    <name type="scientific">Tanacetum cinerariifolium</name>
    <name type="common">Dalmatian daisy</name>
    <name type="synonym">Chrysanthemum cinerariifolium</name>
    <dbReference type="NCBI Taxonomy" id="118510"/>
    <lineage>
        <taxon>Eukaryota</taxon>
        <taxon>Viridiplantae</taxon>
        <taxon>Streptophyta</taxon>
        <taxon>Embryophyta</taxon>
        <taxon>Tracheophyta</taxon>
        <taxon>Spermatophyta</taxon>
        <taxon>Magnoliopsida</taxon>
        <taxon>eudicotyledons</taxon>
        <taxon>Gunneridae</taxon>
        <taxon>Pentapetalae</taxon>
        <taxon>asterids</taxon>
        <taxon>campanulids</taxon>
        <taxon>Asterales</taxon>
        <taxon>Asteraceae</taxon>
        <taxon>Asteroideae</taxon>
        <taxon>Anthemideae</taxon>
        <taxon>Anthemidinae</taxon>
        <taxon>Tanacetum</taxon>
    </lineage>
</organism>
<dbReference type="EMBL" id="BKCJ010003733">
    <property type="protein sequence ID" value="GEU56847.1"/>
    <property type="molecule type" value="Genomic_DNA"/>
</dbReference>
<gene>
    <name evidence="2" type="ORF">Tci_028825</name>
</gene>
<accession>A0A6L2L7L2</accession>
<reference evidence="2" key="1">
    <citation type="journal article" date="2019" name="Sci. Rep.">
        <title>Draft genome of Tanacetum cinerariifolium, the natural source of mosquito coil.</title>
        <authorList>
            <person name="Yamashiro T."/>
            <person name="Shiraishi A."/>
            <person name="Satake H."/>
            <person name="Nakayama K."/>
        </authorList>
    </citation>
    <scope>NUCLEOTIDE SEQUENCE</scope>
</reference>
<feature type="compositionally biased region" description="Low complexity" evidence="1">
    <location>
        <begin position="627"/>
        <end position="638"/>
    </location>
</feature>
<name>A0A6L2L7L2_TANCI</name>
<feature type="compositionally biased region" description="Basic and acidic residues" evidence="1">
    <location>
        <begin position="657"/>
        <end position="669"/>
    </location>
</feature>
<dbReference type="AlphaFoldDB" id="A0A6L2L7L2"/>
<sequence length="693" mass="79820">MEPKDTLSLCSDSDEQDMQQMLKRTKILKDSFLNSLGALNSNFTQKQAQGITKSEFERAFSHIFGEDVDIFTRMFSQNMDALEQQLTKDTIIESNCQNAFRVLKTQFEKIFTSVLIKPSSLDDDEYVVMTRNYFLQYTKLEIPEFHNTLIQHMEYVKKSIVEKAQHKREYDNRDTSSRSGNDAHDDDADIIPIYDEEPIAEVQTTAKINVFAIGQQHTKQPEFNNEGEKCVFNANNDHFLTKFLNEVNSRAKVPANKTTNKNKPAEKITVAKKPERHIPKGHRFSIKKTSVVHEKTMTHRSCLRWKSTGKVFKTVGLRLAHTRKLFTSSTTKVDSEPTNGSNEDITDPYEYEQILNVSASTLNLSASISFNPKKEGLRVCLELKIHDHNNEPSSLKLVLKVDPPADKTATSRQELELLFHHHITMLSLIPAESDSLPHAHAQTTKTYYKHQDSSIKKAQELKTKTFANSDIKDTSSETNLRGRLLETFKMMQSISLTLESRYVYEGRTINPSFYNDLSDDSVAKFTAIGFDCLISLDEQICPRQPFNLAYFIIRRMYFFRDRRDKVLPYGMILTRLFKNLKTNMTQGLFDECYKLIPRKMSSLKAKQPKRPLPKRTRNVGKSKRTQLSTSSSTESLPSDNRDLPSTNLSPWSYYKAHKNDPNMSKEQRETRGMFKNLARALHNFARMLKKGCR</sequence>